<evidence type="ECO:0000256" key="2">
    <source>
        <dbReference type="ARBA" id="ARBA00008307"/>
    </source>
</evidence>
<reference evidence="3" key="1">
    <citation type="journal article" date="2023" name="G3 (Bethesda)">
        <title>Whole genome assembly and annotation of the endangered Caribbean coral Acropora cervicornis.</title>
        <authorList>
            <person name="Selwyn J.D."/>
            <person name="Vollmer S.V."/>
        </authorList>
    </citation>
    <scope>NUCLEOTIDE SEQUENCE</scope>
    <source>
        <strain evidence="3">K2</strain>
    </source>
</reference>
<dbReference type="PANTHER" id="PTHR10656">
    <property type="entry name" value="CELL FATE DETERMINING PROTEIN MAB21-RELATED"/>
    <property type="match status" value="1"/>
</dbReference>
<dbReference type="SMART" id="SM01265">
    <property type="entry name" value="Mab-21"/>
    <property type="match status" value="1"/>
</dbReference>
<dbReference type="InterPro" id="IPR024810">
    <property type="entry name" value="MAB21L/cGLR"/>
</dbReference>
<dbReference type="EMBL" id="JARQWQ010000068">
    <property type="protein sequence ID" value="KAK2554660.1"/>
    <property type="molecule type" value="Genomic_DNA"/>
</dbReference>
<comment type="similarity">
    <text evidence="2">Belongs to the mab-21 family.</text>
</comment>
<proteinExistence type="inferred from homology"/>
<sequence length="519" mass="59480">MTLAKFLQHVEETFCDMHFDPVTIDHIYKATNLIVQHVVDDIGRIKSHLTVKEVLSIGSFPEGTKIGSPNEFDFMACFDFLSRRETVRIEGSEGCKPGYMVAFLNSHGESMLEMTRPLYDNICCIHHQGLRAEYETTLKEVTKSLSMKKIVTPHGFLVIKDSRFLTLKLEWHKFKVEYNGSEIYSGLGEQDMPFETSYSLDIDVDIMPAISVEDFSLLSDLHGFPRHITGVVEKLKFHLVCKVSGQQPHVPYLHISHAPTDVFLVNHLHPIHKQCYKVLKYLLTHGTHVNQPQAAINLSSYMFKTAVLYHEFDKLCPGTPDIVKCCVEIVSYIRDRLSKGVFPSFLMRSINVWGQCYTLPDSLHWSLTNLDPDICSFDWCLVLWFQLLRQCLAKALKIFQNIEMQVQIIEEESNSECNSTSLDNSLSNSLPLTHLLVEYVPNKYDPFLDEFAVLRKDMLVITTKFSQGAVSVVAKPPSDRVWELVLPKFPEFLNRIEIKCNRKVSIPRETLEEVNSLVQ</sequence>
<evidence type="ECO:0000256" key="1">
    <source>
        <dbReference type="ARBA" id="ARBA00001946"/>
    </source>
</evidence>
<evidence type="ECO:0000313" key="3">
    <source>
        <dbReference type="EMBL" id="KAK2554660.1"/>
    </source>
</evidence>
<dbReference type="Gene3D" id="3.30.460.90">
    <property type="match status" value="1"/>
</dbReference>
<dbReference type="Gene3D" id="1.10.1410.40">
    <property type="match status" value="1"/>
</dbReference>
<dbReference type="AlphaFoldDB" id="A0AAD9UYW1"/>
<comment type="cofactor">
    <cofactor evidence="1">
        <name>Mg(2+)</name>
        <dbReference type="ChEBI" id="CHEBI:18420"/>
    </cofactor>
</comment>
<reference evidence="3" key="2">
    <citation type="journal article" date="2023" name="Science">
        <title>Genomic signatures of disease resistance in endangered staghorn corals.</title>
        <authorList>
            <person name="Vollmer S.V."/>
            <person name="Selwyn J.D."/>
            <person name="Despard B.A."/>
            <person name="Roesel C.L."/>
        </authorList>
    </citation>
    <scope>NUCLEOTIDE SEQUENCE</scope>
    <source>
        <strain evidence="3">K2</strain>
    </source>
</reference>
<organism evidence="3 4">
    <name type="scientific">Acropora cervicornis</name>
    <name type="common">Staghorn coral</name>
    <dbReference type="NCBI Taxonomy" id="6130"/>
    <lineage>
        <taxon>Eukaryota</taxon>
        <taxon>Metazoa</taxon>
        <taxon>Cnidaria</taxon>
        <taxon>Anthozoa</taxon>
        <taxon>Hexacorallia</taxon>
        <taxon>Scleractinia</taxon>
        <taxon>Astrocoeniina</taxon>
        <taxon>Acroporidae</taxon>
        <taxon>Acropora</taxon>
    </lineage>
</organism>
<keyword evidence="4" id="KW-1185">Reference proteome</keyword>
<evidence type="ECO:0008006" key="5">
    <source>
        <dbReference type="Google" id="ProtNLM"/>
    </source>
</evidence>
<protein>
    <recommendedName>
        <fullName evidence="5">Mab-21-like nucleotidyltransferase domain-containing protein</fullName>
    </recommendedName>
</protein>
<evidence type="ECO:0000313" key="4">
    <source>
        <dbReference type="Proteomes" id="UP001249851"/>
    </source>
</evidence>
<accession>A0AAD9UYW1</accession>
<name>A0AAD9UYW1_ACRCE</name>
<dbReference type="PANTHER" id="PTHR10656:SF42">
    <property type="entry name" value="CYCLIC GMP-AMP SYNTHASE-LIKE PROTEIN-RELATED"/>
    <property type="match status" value="1"/>
</dbReference>
<gene>
    <name evidence="3" type="ORF">P5673_023896</name>
</gene>
<comment type="caution">
    <text evidence="3">The sequence shown here is derived from an EMBL/GenBank/DDBJ whole genome shotgun (WGS) entry which is preliminary data.</text>
</comment>
<dbReference type="Proteomes" id="UP001249851">
    <property type="component" value="Unassembled WGS sequence"/>
</dbReference>